<dbReference type="EMBL" id="JAADYS010000434">
    <property type="protein sequence ID" value="KAF4469768.1"/>
    <property type="molecule type" value="Genomic_DNA"/>
</dbReference>
<keyword evidence="4" id="KW-0274">FAD</keyword>
<gene>
    <name evidence="8" type="ORF">FALBO_3322</name>
</gene>
<dbReference type="InterPro" id="IPR016169">
    <property type="entry name" value="FAD-bd_PCMH_sub2"/>
</dbReference>
<dbReference type="InterPro" id="IPR050416">
    <property type="entry name" value="FAD-linked_Oxidoreductase"/>
</dbReference>
<evidence type="ECO:0000256" key="4">
    <source>
        <dbReference type="ARBA" id="ARBA00022827"/>
    </source>
</evidence>
<evidence type="ECO:0000256" key="5">
    <source>
        <dbReference type="ARBA" id="ARBA00023002"/>
    </source>
</evidence>
<dbReference type="PANTHER" id="PTHR42973:SF39">
    <property type="entry name" value="FAD-BINDING PCMH-TYPE DOMAIN-CONTAINING PROTEIN"/>
    <property type="match status" value="1"/>
</dbReference>
<evidence type="ECO:0000313" key="8">
    <source>
        <dbReference type="EMBL" id="KAF4469768.1"/>
    </source>
</evidence>
<name>A0A8H4LLE5_9HYPO</name>
<dbReference type="GO" id="GO:0071949">
    <property type="term" value="F:FAD binding"/>
    <property type="evidence" value="ECO:0007669"/>
    <property type="project" value="InterPro"/>
</dbReference>
<dbReference type="PROSITE" id="PS51387">
    <property type="entry name" value="FAD_PCMH"/>
    <property type="match status" value="1"/>
</dbReference>
<evidence type="ECO:0000256" key="2">
    <source>
        <dbReference type="ARBA" id="ARBA00005466"/>
    </source>
</evidence>
<comment type="cofactor">
    <cofactor evidence="1">
        <name>FAD</name>
        <dbReference type="ChEBI" id="CHEBI:57692"/>
    </cofactor>
</comment>
<evidence type="ECO:0000313" key="9">
    <source>
        <dbReference type="Proteomes" id="UP000554235"/>
    </source>
</evidence>
<feature type="chain" id="PRO_5034038318" evidence="6">
    <location>
        <begin position="25"/>
        <end position="503"/>
    </location>
</feature>
<comment type="similarity">
    <text evidence="2">Belongs to the oxygen-dependent FAD-linked oxidoreductase family.</text>
</comment>
<dbReference type="Proteomes" id="UP000554235">
    <property type="component" value="Unassembled WGS sequence"/>
</dbReference>
<proteinExistence type="inferred from homology"/>
<keyword evidence="3" id="KW-0285">Flavoprotein</keyword>
<protein>
    <submittedName>
        <fullName evidence="8">Berberine bridge enzyme</fullName>
    </submittedName>
</protein>
<comment type="caution">
    <text evidence="8">The sequence shown here is derived from an EMBL/GenBank/DDBJ whole genome shotgun (WGS) entry which is preliminary data.</text>
</comment>
<keyword evidence="6" id="KW-0732">Signal</keyword>
<organism evidence="8 9">
    <name type="scientific">Fusarium albosuccineum</name>
    <dbReference type="NCBI Taxonomy" id="1237068"/>
    <lineage>
        <taxon>Eukaryota</taxon>
        <taxon>Fungi</taxon>
        <taxon>Dikarya</taxon>
        <taxon>Ascomycota</taxon>
        <taxon>Pezizomycotina</taxon>
        <taxon>Sordariomycetes</taxon>
        <taxon>Hypocreomycetidae</taxon>
        <taxon>Hypocreales</taxon>
        <taxon>Nectriaceae</taxon>
        <taxon>Fusarium</taxon>
        <taxon>Fusarium decemcellulare species complex</taxon>
    </lineage>
</organism>
<dbReference type="Pfam" id="PF01565">
    <property type="entry name" value="FAD_binding_4"/>
    <property type="match status" value="1"/>
</dbReference>
<keyword evidence="5" id="KW-0560">Oxidoreductase</keyword>
<feature type="signal peptide" evidence="6">
    <location>
        <begin position="1"/>
        <end position="24"/>
    </location>
</feature>
<dbReference type="AlphaFoldDB" id="A0A8H4LLE5"/>
<dbReference type="Gene3D" id="3.40.462.20">
    <property type="match status" value="1"/>
</dbReference>
<dbReference type="GO" id="GO:0016491">
    <property type="term" value="F:oxidoreductase activity"/>
    <property type="evidence" value="ECO:0007669"/>
    <property type="project" value="UniProtKB-KW"/>
</dbReference>
<dbReference type="SUPFAM" id="SSF56176">
    <property type="entry name" value="FAD-binding/transporter-associated domain-like"/>
    <property type="match status" value="1"/>
</dbReference>
<reference evidence="8 9" key="1">
    <citation type="submission" date="2020-01" db="EMBL/GenBank/DDBJ databases">
        <title>Identification and distribution of gene clusters putatively required for synthesis of sphingolipid metabolism inhibitors in phylogenetically diverse species of the filamentous fungus Fusarium.</title>
        <authorList>
            <person name="Kim H.-S."/>
            <person name="Busman M."/>
            <person name="Brown D.W."/>
            <person name="Divon H."/>
            <person name="Uhlig S."/>
            <person name="Proctor R.H."/>
        </authorList>
    </citation>
    <scope>NUCLEOTIDE SEQUENCE [LARGE SCALE GENOMIC DNA]</scope>
    <source>
        <strain evidence="8 9">NRRL 20459</strain>
    </source>
</reference>
<evidence type="ECO:0000256" key="6">
    <source>
        <dbReference type="SAM" id="SignalP"/>
    </source>
</evidence>
<dbReference type="Pfam" id="PF08031">
    <property type="entry name" value="BBE"/>
    <property type="match status" value="1"/>
</dbReference>
<evidence type="ECO:0000256" key="3">
    <source>
        <dbReference type="ARBA" id="ARBA00022630"/>
    </source>
</evidence>
<feature type="domain" description="FAD-binding PCMH-type" evidence="7">
    <location>
        <begin position="61"/>
        <end position="231"/>
    </location>
</feature>
<dbReference type="InterPro" id="IPR016166">
    <property type="entry name" value="FAD-bd_PCMH"/>
</dbReference>
<sequence length="503" mass="54417">MDGPLSLRRFIVASLLSLVPVTHAADPAATLQACLDDAGVRNVIKSDSTWAEETVEFQKRLTPNPACISFPESRDQVAASLKCAREAEVKATALGPAHSFQGYGFGDPGNLVINMAAFDAVSYDASSTLLTFSGGVHVGPTYKYLWDTAGRHVPHVRGAHVGVTGSSMGGGFGTTSRYLGTPMDNLVSAEIMLYNGTVVKAKKGSDLFWAIQGAGASYGIVLSMTTKTFKPEFDRAVNFTLSVGNITVDKAAQALVAIQDYSTSKDCPDEFALRWNLAAAPPWTSKGYFYGDPETFDDVVEPLITELKKISSETTIDKTVLGFWDMEVQVAGPGMNQPNGGSLGGRSFYTQSLTTTTDHPLTVAQAKTLLAGTTLAFDRDDLVRAGYLDLWGGVSRDIKDSDTAYAHGKNLWLIRWDANSVDVTHYPDDGIEYMKSLIKPFEDALVKSGAALRGFVNYADTELTEEQWSSRLYDGNYEKLKKIKAVIDPEGLFTNHAQAIPLP</sequence>
<accession>A0A8H4LLE5</accession>
<dbReference type="InterPro" id="IPR012951">
    <property type="entry name" value="BBE"/>
</dbReference>
<dbReference type="InterPro" id="IPR006094">
    <property type="entry name" value="Oxid_FAD_bind_N"/>
</dbReference>
<dbReference type="Gene3D" id="3.30.465.10">
    <property type="match status" value="1"/>
</dbReference>
<dbReference type="OrthoDB" id="407275at2759"/>
<dbReference type="InterPro" id="IPR036318">
    <property type="entry name" value="FAD-bd_PCMH-like_sf"/>
</dbReference>
<keyword evidence="9" id="KW-1185">Reference proteome</keyword>
<dbReference type="PANTHER" id="PTHR42973">
    <property type="entry name" value="BINDING OXIDOREDUCTASE, PUTATIVE (AFU_ORTHOLOGUE AFUA_1G17690)-RELATED"/>
    <property type="match status" value="1"/>
</dbReference>
<evidence type="ECO:0000256" key="1">
    <source>
        <dbReference type="ARBA" id="ARBA00001974"/>
    </source>
</evidence>
<evidence type="ECO:0000259" key="7">
    <source>
        <dbReference type="PROSITE" id="PS51387"/>
    </source>
</evidence>